<proteinExistence type="predicted"/>
<protein>
    <recommendedName>
        <fullName evidence="7">DUF1704 domain-containing protein</fullName>
    </recommendedName>
</protein>
<dbReference type="EMBL" id="AP024563">
    <property type="protein sequence ID" value="BCU06987.1"/>
    <property type="molecule type" value="Genomic_DNA"/>
</dbReference>
<comment type="cofactor">
    <cofactor evidence="1">
        <name>Zn(2+)</name>
        <dbReference type="ChEBI" id="CHEBI:29105"/>
    </cofactor>
</comment>
<keyword evidence="3" id="KW-0378">Hydrolase</keyword>
<dbReference type="RefSeq" id="WP_236786077.1">
    <property type="nucleotide sequence ID" value="NZ_AP024563.1"/>
</dbReference>
<dbReference type="SMART" id="SM01154">
    <property type="entry name" value="DUF1704"/>
    <property type="match status" value="1"/>
</dbReference>
<dbReference type="InterPro" id="IPR012548">
    <property type="entry name" value="MATCAP"/>
</dbReference>
<dbReference type="PANTHER" id="PTHR31817:SF0">
    <property type="entry name" value="CHROMOSOME UNDETERMINED SCAFFOLD_67, WHOLE GENOME SHOTGUN SEQUENCE"/>
    <property type="match status" value="1"/>
</dbReference>
<keyword evidence="2" id="KW-0645">Protease</keyword>
<accession>A0ABM7QMF4</accession>
<dbReference type="Pfam" id="PF08014">
    <property type="entry name" value="MATCAP"/>
    <property type="match status" value="1"/>
</dbReference>
<evidence type="ECO:0000256" key="4">
    <source>
        <dbReference type="ARBA" id="ARBA00023049"/>
    </source>
</evidence>
<evidence type="ECO:0008006" key="7">
    <source>
        <dbReference type="Google" id="ProtNLM"/>
    </source>
</evidence>
<keyword evidence="4" id="KW-0482">Metalloprotease</keyword>
<evidence type="ECO:0000313" key="5">
    <source>
        <dbReference type="EMBL" id="BCU06987.1"/>
    </source>
</evidence>
<evidence type="ECO:0000256" key="3">
    <source>
        <dbReference type="ARBA" id="ARBA00022801"/>
    </source>
</evidence>
<reference evidence="5 6" key="1">
    <citation type="submission" date="2021-04" db="EMBL/GenBank/DDBJ databases">
        <title>Complete genome sequencing of Allochromatium tepidum strain NZ.</title>
        <authorList>
            <person name="Tsukatani Y."/>
            <person name="Mori H."/>
        </authorList>
    </citation>
    <scope>NUCLEOTIDE SEQUENCE [LARGE SCALE GENOMIC DNA]</scope>
    <source>
        <strain evidence="5 6">NZ</strain>
    </source>
</reference>
<evidence type="ECO:0000313" key="6">
    <source>
        <dbReference type="Proteomes" id="UP000680679"/>
    </source>
</evidence>
<evidence type="ECO:0000256" key="1">
    <source>
        <dbReference type="ARBA" id="ARBA00001947"/>
    </source>
</evidence>
<dbReference type="Proteomes" id="UP000680679">
    <property type="component" value="Chromosome"/>
</dbReference>
<sequence length="467" mass="51948">MTNATEREQERIRTVNRLLHGACRPLRILRTVAWAPEVKETFLAQGARELPDVTYAAFDPAPTIEAVREARRRIVPVTTIDLWLDRQANAIELSARMLAAVGTTGFFEYGRQLYGEPTAPLRYVPITPLDLAQSVLDTIRNLDHIALNTAPPSYHTAEEVAENLGQAVRTQFGDRAPAIELVDRLSANALATSRAIRIRRGARFTDRDCIQLLHHEAYIHVATSLNGQAQTDLPLLAAGHPGTTRTQEGLAVFAEVISGSIELDRLRRLADRVLAIQMAIDGADFLEVYRYFMERTDDPDQSFENARRVFRGGVITGGAPFTKDLVYLFGLLQVDNFIRAGFAAGRADCLHLLFCGKLDLFDIPALCELYALGLCRPPRFLPPWISDPRYLLAMLTFSVFTSRVSLEPIVDVARKLLDSAPMVRMPVNEPERVMSSAWAVPIERRPIAGYPDVALQQTHGADRVSAP</sequence>
<keyword evidence="6" id="KW-1185">Reference proteome</keyword>
<organism evidence="5 6">
    <name type="scientific">Allochromatium tepidum</name>
    <dbReference type="NCBI Taxonomy" id="553982"/>
    <lineage>
        <taxon>Bacteria</taxon>
        <taxon>Pseudomonadati</taxon>
        <taxon>Pseudomonadota</taxon>
        <taxon>Gammaproteobacteria</taxon>
        <taxon>Chromatiales</taxon>
        <taxon>Chromatiaceae</taxon>
        <taxon>Allochromatium</taxon>
    </lineage>
</organism>
<name>A0ABM7QMF4_9GAMM</name>
<evidence type="ECO:0000256" key="2">
    <source>
        <dbReference type="ARBA" id="ARBA00022670"/>
    </source>
</evidence>
<dbReference type="PANTHER" id="PTHR31817">
    <property type="match status" value="1"/>
</dbReference>
<gene>
    <name evidence="5" type="ORF">Atep_16640</name>
</gene>